<dbReference type="AlphaFoldDB" id="A0A834LS37"/>
<dbReference type="GO" id="GO:0003735">
    <property type="term" value="F:structural constituent of ribosome"/>
    <property type="evidence" value="ECO:0007669"/>
    <property type="project" value="InterPro"/>
</dbReference>
<evidence type="ECO:0000256" key="1">
    <source>
        <dbReference type="ARBA" id="ARBA00009451"/>
    </source>
</evidence>
<evidence type="ECO:0000256" key="4">
    <source>
        <dbReference type="RuleBase" id="RU004005"/>
    </source>
</evidence>
<evidence type="ECO:0000256" key="2">
    <source>
        <dbReference type="ARBA" id="ARBA00022980"/>
    </source>
</evidence>
<dbReference type="Proteomes" id="UP000626092">
    <property type="component" value="Unassembled WGS sequence"/>
</dbReference>
<dbReference type="Pfam" id="PF00237">
    <property type="entry name" value="Ribosomal_L22"/>
    <property type="match status" value="1"/>
</dbReference>
<feature type="region of interest" description="Disordered" evidence="5">
    <location>
        <begin position="1"/>
        <end position="27"/>
    </location>
</feature>
<dbReference type="PANTHER" id="PTHR13501:SF8">
    <property type="entry name" value="LARGE RIBOSOMAL SUBUNIT PROTEIN UL22M"/>
    <property type="match status" value="1"/>
</dbReference>
<evidence type="ECO:0000256" key="5">
    <source>
        <dbReference type="SAM" id="MobiDB-lite"/>
    </source>
</evidence>
<keyword evidence="7" id="KW-1185">Reference proteome</keyword>
<dbReference type="GO" id="GO:0006412">
    <property type="term" value="P:translation"/>
    <property type="evidence" value="ECO:0007669"/>
    <property type="project" value="InterPro"/>
</dbReference>
<keyword evidence="3 4" id="KW-0687">Ribonucleoprotein</keyword>
<dbReference type="EMBL" id="WJXA01000003">
    <property type="protein sequence ID" value="KAF7148152.1"/>
    <property type="molecule type" value="Genomic_DNA"/>
</dbReference>
<dbReference type="SUPFAM" id="SSF54843">
    <property type="entry name" value="Ribosomal protein L22"/>
    <property type="match status" value="1"/>
</dbReference>
<proteinExistence type="inferred from homology"/>
<dbReference type="GO" id="GO:0005762">
    <property type="term" value="C:mitochondrial large ribosomal subunit"/>
    <property type="evidence" value="ECO:0007669"/>
    <property type="project" value="TreeGrafter"/>
</dbReference>
<evidence type="ECO:0000313" key="6">
    <source>
        <dbReference type="EMBL" id="KAF7148152.1"/>
    </source>
</evidence>
<dbReference type="InterPro" id="IPR001063">
    <property type="entry name" value="Ribosomal_uL22"/>
</dbReference>
<dbReference type="InterPro" id="IPR036394">
    <property type="entry name" value="Ribosomal_uL22_sf"/>
</dbReference>
<evidence type="ECO:0000313" key="7">
    <source>
        <dbReference type="Proteomes" id="UP000626092"/>
    </source>
</evidence>
<sequence length="211" mass="24121">MTRTKTVPFGCRGALSKQRPKNNGNSGVSVASWCSKIQLRWAESLKPNPELPSKNPPRTGHDISWFWDKFKVDRDWLNEDPTKVNLVAALVHGMRVEDAAVLQLQVINSARVNATHNHGLDPDRLLIAEAIIGKGLFLKRIRTHAEAIIGKGLFLKRIRTNVFRKRRQREIAKPKVRNFVRLTKRERRFVPHKLIETTPIRNHKGKATTHG</sequence>
<gene>
    <name evidence="6" type="ORF">RHSIM_Rhsim03G0060300</name>
</gene>
<reference evidence="6" key="1">
    <citation type="submission" date="2019-11" db="EMBL/GenBank/DDBJ databases">
        <authorList>
            <person name="Liu Y."/>
            <person name="Hou J."/>
            <person name="Li T.-Q."/>
            <person name="Guan C.-H."/>
            <person name="Wu X."/>
            <person name="Wu H.-Z."/>
            <person name="Ling F."/>
            <person name="Zhang R."/>
            <person name="Shi X.-G."/>
            <person name="Ren J.-P."/>
            <person name="Chen E.-F."/>
            <person name="Sun J.-M."/>
        </authorList>
    </citation>
    <scope>NUCLEOTIDE SEQUENCE</scope>
    <source>
        <strain evidence="6">Adult_tree_wgs_1</strain>
        <tissue evidence="6">Leaves</tissue>
    </source>
</reference>
<dbReference type="PANTHER" id="PTHR13501">
    <property type="entry name" value="CHLOROPLAST 50S RIBOSOMAL PROTEIN L22-RELATED"/>
    <property type="match status" value="1"/>
</dbReference>
<keyword evidence="2 4" id="KW-0689">Ribosomal protein</keyword>
<protein>
    <submittedName>
        <fullName evidence="6">Uncharacterized protein</fullName>
    </submittedName>
</protein>
<name>A0A834LS37_RHOSS</name>
<dbReference type="InterPro" id="IPR047867">
    <property type="entry name" value="Ribosomal_uL22_bac/org-type"/>
</dbReference>
<evidence type="ECO:0000256" key="3">
    <source>
        <dbReference type="ARBA" id="ARBA00023274"/>
    </source>
</evidence>
<organism evidence="6 7">
    <name type="scientific">Rhododendron simsii</name>
    <name type="common">Sims's rhododendron</name>
    <dbReference type="NCBI Taxonomy" id="118357"/>
    <lineage>
        <taxon>Eukaryota</taxon>
        <taxon>Viridiplantae</taxon>
        <taxon>Streptophyta</taxon>
        <taxon>Embryophyta</taxon>
        <taxon>Tracheophyta</taxon>
        <taxon>Spermatophyta</taxon>
        <taxon>Magnoliopsida</taxon>
        <taxon>eudicotyledons</taxon>
        <taxon>Gunneridae</taxon>
        <taxon>Pentapetalae</taxon>
        <taxon>asterids</taxon>
        <taxon>Ericales</taxon>
        <taxon>Ericaceae</taxon>
        <taxon>Ericoideae</taxon>
        <taxon>Rhodoreae</taxon>
        <taxon>Rhododendron</taxon>
    </lineage>
</organism>
<dbReference type="Gene3D" id="3.90.470.10">
    <property type="entry name" value="Ribosomal protein L22/L17"/>
    <property type="match status" value="1"/>
</dbReference>
<dbReference type="OrthoDB" id="416470at2759"/>
<comment type="similarity">
    <text evidence="1 4">Belongs to the universal ribosomal protein uL22 family.</text>
</comment>
<accession>A0A834LS37</accession>
<comment type="caution">
    <text evidence="6">The sequence shown here is derived from an EMBL/GenBank/DDBJ whole genome shotgun (WGS) entry which is preliminary data.</text>
</comment>